<proteinExistence type="predicted"/>
<organism evidence="1 2">
    <name type="scientific">Melastoma candidum</name>
    <dbReference type="NCBI Taxonomy" id="119954"/>
    <lineage>
        <taxon>Eukaryota</taxon>
        <taxon>Viridiplantae</taxon>
        <taxon>Streptophyta</taxon>
        <taxon>Embryophyta</taxon>
        <taxon>Tracheophyta</taxon>
        <taxon>Spermatophyta</taxon>
        <taxon>Magnoliopsida</taxon>
        <taxon>eudicotyledons</taxon>
        <taxon>Gunneridae</taxon>
        <taxon>Pentapetalae</taxon>
        <taxon>rosids</taxon>
        <taxon>malvids</taxon>
        <taxon>Myrtales</taxon>
        <taxon>Melastomataceae</taxon>
        <taxon>Melastomatoideae</taxon>
        <taxon>Melastomateae</taxon>
        <taxon>Melastoma</taxon>
    </lineage>
</organism>
<gene>
    <name evidence="1" type="ORF">MLD38_017278</name>
</gene>
<evidence type="ECO:0000313" key="2">
    <source>
        <dbReference type="Proteomes" id="UP001057402"/>
    </source>
</evidence>
<sequence length="73" mass="8090">MARLQMEAKLASILVWDAAGELLLVKNEKISNEIHSQNGRLGKTIFTKEQRRSNSSIRSCSNSASLSLPSNFI</sequence>
<dbReference type="EMBL" id="CM042884">
    <property type="protein sequence ID" value="KAI4368759.1"/>
    <property type="molecule type" value="Genomic_DNA"/>
</dbReference>
<name>A0ACB9QQB2_9MYRT</name>
<keyword evidence="2" id="KW-1185">Reference proteome</keyword>
<accession>A0ACB9QQB2</accession>
<reference evidence="2" key="1">
    <citation type="journal article" date="2023" name="Front. Plant Sci.">
        <title>Chromosomal-level genome assembly of Melastoma candidum provides insights into trichome evolution.</title>
        <authorList>
            <person name="Zhong Y."/>
            <person name="Wu W."/>
            <person name="Sun C."/>
            <person name="Zou P."/>
            <person name="Liu Y."/>
            <person name="Dai S."/>
            <person name="Zhou R."/>
        </authorList>
    </citation>
    <scope>NUCLEOTIDE SEQUENCE [LARGE SCALE GENOMIC DNA]</scope>
</reference>
<comment type="caution">
    <text evidence="1">The sequence shown here is derived from an EMBL/GenBank/DDBJ whole genome shotgun (WGS) entry which is preliminary data.</text>
</comment>
<dbReference type="Proteomes" id="UP001057402">
    <property type="component" value="Chromosome 5"/>
</dbReference>
<protein>
    <submittedName>
        <fullName evidence="1">Uncharacterized protein</fullName>
    </submittedName>
</protein>
<evidence type="ECO:0000313" key="1">
    <source>
        <dbReference type="EMBL" id="KAI4368759.1"/>
    </source>
</evidence>